<dbReference type="InterPro" id="IPR007374">
    <property type="entry name" value="ASCH_domain"/>
</dbReference>
<dbReference type="SMART" id="SM01022">
    <property type="entry name" value="ASCH"/>
    <property type="match status" value="1"/>
</dbReference>
<dbReference type="InterPro" id="IPR009326">
    <property type="entry name" value="DUF984"/>
</dbReference>
<dbReference type="Pfam" id="PF04266">
    <property type="entry name" value="ASCH"/>
    <property type="match status" value="1"/>
</dbReference>
<gene>
    <name evidence="2" type="ORF">F3J37_21240</name>
</gene>
<evidence type="ECO:0000259" key="1">
    <source>
        <dbReference type="SMART" id="SM01022"/>
    </source>
</evidence>
<dbReference type="PIRSF" id="PIRSF021320">
    <property type="entry name" value="DUF984"/>
    <property type="match status" value="1"/>
</dbReference>
<dbReference type="SUPFAM" id="SSF88697">
    <property type="entry name" value="PUA domain-like"/>
    <property type="match status" value="1"/>
</dbReference>
<dbReference type="PANTHER" id="PTHR39203:SF1">
    <property type="entry name" value="CYTOPLASMIC PROTEIN"/>
    <property type="match status" value="1"/>
</dbReference>
<protein>
    <submittedName>
        <fullName evidence="2">ASCH domain-containing protein</fullName>
    </submittedName>
</protein>
<accession>A0ABX0RXH7</accession>
<feature type="domain" description="ASCH" evidence="1">
    <location>
        <begin position="17"/>
        <end position="134"/>
    </location>
</feature>
<dbReference type="CDD" id="cd06553">
    <property type="entry name" value="ASCH_Ef3133_like"/>
    <property type="match status" value="1"/>
</dbReference>
<keyword evidence="3" id="KW-1185">Reference proteome</keyword>
<proteinExistence type="predicted"/>
<dbReference type="Proteomes" id="UP001515780">
    <property type="component" value="Unassembled WGS sequence"/>
</dbReference>
<evidence type="ECO:0000313" key="2">
    <source>
        <dbReference type="EMBL" id="NIG21206.1"/>
    </source>
</evidence>
<dbReference type="Gene3D" id="3.10.400.10">
    <property type="entry name" value="Sulfate adenylyltransferase"/>
    <property type="match status" value="1"/>
</dbReference>
<dbReference type="EMBL" id="VWXC01000019">
    <property type="protein sequence ID" value="NIG21206.1"/>
    <property type="molecule type" value="Genomic_DNA"/>
</dbReference>
<name>A0ABX0RXH7_9GAMM</name>
<comment type="caution">
    <text evidence="2">The sequence shown here is derived from an EMBL/GenBank/DDBJ whole genome shotgun (WGS) entry which is preliminary data.</text>
</comment>
<dbReference type="RefSeq" id="WP_166935563.1">
    <property type="nucleotide sequence ID" value="NZ_VWXC01000019.1"/>
</dbReference>
<sequence length="142" mass="15910">MNLVDALKAKYPDSQALQIGDNADMANELADLVMKGIKTASCGSLASYLAEKSPPRIGSHNIILDGRDEPLCVIRMTSMRLVRFSDVTEELARKEGEGDLSLEYWRSEHKAFFTRAGFYADDMELVAEEFEVVEVCNRTYHA</sequence>
<organism evidence="2 3">
    <name type="scientific">Candidatus Pantoea communis</name>
    <dbReference type="NCBI Taxonomy" id="2608354"/>
    <lineage>
        <taxon>Bacteria</taxon>
        <taxon>Pseudomonadati</taxon>
        <taxon>Pseudomonadota</taxon>
        <taxon>Gammaproteobacteria</taxon>
        <taxon>Enterobacterales</taxon>
        <taxon>Erwiniaceae</taxon>
        <taxon>Pantoea</taxon>
    </lineage>
</organism>
<reference evidence="2 3" key="1">
    <citation type="journal article" date="2019" name="bioRxiv">
        <title>Bacteria contribute to plant secondary compound degradation in a generalist herbivore system.</title>
        <authorList>
            <person name="Francoeur C.B."/>
            <person name="Khadempour L."/>
            <person name="Moreira-Soto R.D."/>
            <person name="Gotting K."/>
            <person name="Book A.J."/>
            <person name="Pinto-Tomas A.A."/>
            <person name="Keefover-Ring K."/>
            <person name="Currie C.R."/>
        </authorList>
    </citation>
    <scope>NUCLEOTIDE SEQUENCE [LARGE SCALE GENOMIC DNA]</scope>
    <source>
        <strain evidence="2">Al-1710</strain>
    </source>
</reference>
<evidence type="ECO:0000313" key="3">
    <source>
        <dbReference type="Proteomes" id="UP001515780"/>
    </source>
</evidence>
<dbReference type="PANTHER" id="PTHR39203">
    <property type="entry name" value="CYTOPLASMIC PROTEIN-RELATED"/>
    <property type="match status" value="1"/>
</dbReference>
<dbReference type="InterPro" id="IPR015947">
    <property type="entry name" value="PUA-like_sf"/>
</dbReference>